<protein>
    <recommendedName>
        <fullName evidence="3">DUF2281 domain-containing protein</fullName>
    </recommendedName>
</protein>
<sequence>MNKAEDLKKEIDTLPSSMLVEVEGFIKKLKKEVKKPRKPLSLLSELAEYAIEDDLPADLAEQHDHYLYGISKK</sequence>
<evidence type="ECO:0000313" key="2">
    <source>
        <dbReference type="Proteomes" id="UP000603434"/>
    </source>
</evidence>
<evidence type="ECO:0008006" key="3">
    <source>
        <dbReference type="Google" id="ProtNLM"/>
    </source>
</evidence>
<accession>A0A8J6TKR4</accession>
<name>A0A8J6TKR4_9BACT</name>
<comment type="caution">
    <text evidence="1">The sequence shown here is derived from an EMBL/GenBank/DDBJ whole genome shotgun (WGS) entry which is preliminary data.</text>
</comment>
<evidence type="ECO:0000313" key="1">
    <source>
        <dbReference type="EMBL" id="MBC8359813.1"/>
    </source>
</evidence>
<dbReference type="EMBL" id="JACNJH010000014">
    <property type="protein sequence ID" value="MBC8359813.1"/>
    <property type="molecule type" value="Genomic_DNA"/>
</dbReference>
<reference evidence="1 2" key="1">
    <citation type="submission" date="2020-08" db="EMBL/GenBank/DDBJ databases">
        <title>Bridging the membrane lipid divide: bacteria of the FCB group superphylum have the potential to synthesize archaeal ether lipids.</title>
        <authorList>
            <person name="Villanueva L."/>
            <person name="Von Meijenfeldt F.A.B."/>
            <person name="Westbye A.B."/>
            <person name="Yadav S."/>
            <person name="Hopmans E.C."/>
            <person name="Dutilh B.E."/>
            <person name="Sinninghe Damste J.S."/>
        </authorList>
    </citation>
    <scope>NUCLEOTIDE SEQUENCE [LARGE SCALE GENOMIC DNA]</scope>
    <source>
        <strain evidence="1">NIOZ-UU30</strain>
    </source>
</reference>
<gene>
    <name evidence="1" type="ORF">H8E23_00235</name>
</gene>
<organism evidence="1 2">
    <name type="scientific">Candidatus Desulfatibia profunda</name>
    <dbReference type="NCBI Taxonomy" id="2841695"/>
    <lineage>
        <taxon>Bacteria</taxon>
        <taxon>Pseudomonadati</taxon>
        <taxon>Thermodesulfobacteriota</taxon>
        <taxon>Desulfobacteria</taxon>
        <taxon>Desulfobacterales</taxon>
        <taxon>Desulfobacterales incertae sedis</taxon>
        <taxon>Candidatus Desulfatibia</taxon>
    </lineage>
</organism>
<proteinExistence type="predicted"/>
<dbReference type="AlphaFoldDB" id="A0A8J6TKR4"/>
<dbReference type="Proteomes" id="UP000603434">
    <property type="component" value="Unassembled WGS sequence"/>
</dbReference>